<dbReference type="SUPFAM" id="SSF53092">
    <property type="entry name" value="Creatinase/prolidase N-terminal domain"/>
    <property type="match status" value="1"/>
</dbReference>
<dbReference type="Gene3D" id="3.40.350.10">
    <property type="entry name" value="Creatinase/prolidase N-terminal domain"/>
    <property type="match status" value="1"/>
</dbReference>
<evidence type="ECO:0000259" key="1">
    <source>
        <dbReference type="Pfam" id="PF00557"/>
    </source>
</evidence>
<gene>
    <name evidence="3" type="ORF">NG99_19880</name>
</gene>
<dbReference type="CDD" id="cd01066">
    <property type="entry name" value="APP_MetAP"/>
    <property type="match status" value="1"/>
</dbReference>
<dbReference type="InterPro" id="IPR050659">
    <property type="entry name" value="Peptidase_M24B"/>
</dbReference>
<dbReference type="EMBL" id="JRUQ01000056">
    <property type="protein sequence ID" value="KGT89288.1"/>
    <property type="molecule type" value="Genomic_DNA"/>
</dbReference>
<accession>A0A0A3ZUH6</accession>
<dbReference type="STRING" id="371042.NG99_19880"/>
<dbReference type="Pfam" id="PF00557">
    <property type="entry name" value="Peptidase_M24"/>
    <property type="match status" value="1"/>
</dbReference>
<organism evidence="3 4">
    <name type="scientific">Erwinia typographi</name>
    <dbReference type="NCBI Taxonomy" id="371042"/>
    <lineage>
        <taxon>Bacteria</taxon>
        <taxon>Pseudomonadati</taxon>
        <taxon>Pseudomonadota</taxon>
        <taxon>Gammaproteobacteria</taxon>
        <taxon>Enterobacterales</taxon>
        <taxon>Erwiniaceae</taxon>
        <taxon>Erwinia</taxon>
    </lineage>
</organism>
<dbReference type="InterPro" id="IPR036005">
    <property type="entry name" value="Creatinase/aminopeptidase-like"/>
</dbReference>
<dbReference type="Proteomes" id="UP000030351">
    <property type="component" value="Unassembled WGS sequence"/>
</dbReference>
<dbReference type="InterPro" id="IPR029149">
    <property type="entry name" value="Creatin/AminoP/Spt16_N"/>
</dbReference>
<evidence type="ECO:0008006" key="5">
    <source>
        <dbReference type="Google" id="ProtNLM"/>
    </source>
</evidence>
<sequence length="363" mass="40615">MLRTTMQLQGVELLIIDQFEHLAYFTGHIPTAAMYQCCLLPLQGEPLMVVRNLDGPMLEEMSWVRSSVLFSDSDDPLALVAQIIGQRGWHRSAIGVETDSHFLLARRLHQLKSALPEARFLDFSGHMWEQRLYKSPREIDYLRHCSHICDSATLAGVRAVGISVNERHVAAEITRCALEEGADNTRLLLMQSGPRSSTLHGGLGQRILQRGDIVHIEMVPHYRGYTARSMRPVIIGEPDAATLTVAQQLVACQDAQFAAMRPGAHAGEVDRLLRDAVLKLGLRETYTNISGYTLGLVCIPRTSDFTRVFLPDSDWYLKAGMVFHMYVWAQGMAFSETVLITDRGAERLTQLERHLFIASGESA</sequence>
<dbReference type="Gene3D" id="3.90.230.10">
    <property type="entry name" value="Creatinase/methionine aminopeptidase superfamily"/>
    <property type="match status" value="1"/>
</dbReference>
<comment type="caution">
    <text evidence="3">The sequence shown here is derived from an EMBL/GenBank/DDBJ whole genome shotgun (WGS) entry which is preliminary data.</text>
</comment>
<dbReference type="AlphaFoldDB" id="A0A0A3ZUH6"/>
<evidence type="ECO:0000313" key="3">
    <source>
        <dbReference type="EMBL" id="KGT89288.1"/>
    </source>
</evidence>
<name>A0A0A3ZUH6_9GAMM</name>
<evidence type="ECO:0000259" key="2">
    <source>
        <dbReference type="Pfam" id="PF01321"/>
    </source>
</evidence>
<dbReference type="eggNOG" id="COG0006">
    <property type="taxonomic scope" value="Bacteria"/>
</dbReference>
<dbReference type="Pfam" id="PF01321">
    <property type="entry name" value="Creatinase_N"/>
    <property type="match status" value="1"/>
</dbReference>
<dbReference type="PANTHER" id="PTHR46112:SF2">
    <property type="entry name" value="XAA-PRO AMINOPEPTIDASE P-RELATED"/>
    <property type="match status" value="1"/>
</dbReference>
<protein>
    <recommendedName>
        <fullName evidence="5">Aminopeptidase P family protein</fullName>
    </recommendedName>
</protein>
<feature type="domain" description="Creatinase N-terminal" evidence="2">
    <location>
        <begin position="2"/>
        <end position="132"/>
    </location>
</feature>
<keyword evidence="4" id="KW-1185">Reference proteome</keyword>
<dbReference type="PANTHER" id="PTHR46112">
    <property type="entry name" value="AMINOPEPTIDASE"/>
    <property type="match status" value="1"/>
</dbReference>
<dbReference type="SUPFAM" id="SSF55920">
    <property type="entry name" value="Creatinase/aminopeptidase"/>
    <property type="match status" value="1"/>
</dbReference>
<feature type="domain" description="Peptidase M24" evidence="1">
    <location>
        <begin position="141"/>
        <end position="342"/>
    </location>
</feature>
<dbReference type="InterPro" id="IPR000994">
    <property type="entry name" value="Pept_M24"/>
</dbReference>
<proteinExistence type="predicted"/>
<reference evidence="3 4" key="1">
    <citation type="submission" date="2014-10" db="EMBL/GenBank/DDBJ databases">
        <title>Genome sequence of Erwinia typographi M043b.</title>
        <authorList>
            <person name="Chan K.-G."/>
            <person name="Tan W.-S."/>
        </authorList>
    </citation>
    <scope>NUCLEOTIDE SEQUENCE [LARGE SCALE GENOMIC DNA]</scope>
    <source>
        <strain evidence="3 4">M043b</strain>
    </source>
</reference>
<dbReference type="InterPro" id="IPR000587">
    <property type="entry name" value="Creatinase_N"/>
</dbReference>
<evidence type="ECO:0000313" key="4">
    <source>
        <dbReference type="Proteomes" id="UP000030351"/>
    </source>
</evidence>